<evidence type="ECO:0000313" key="9">
    <source>
        <dbReference type="EMBL" id="CAK8691275.1"/>
    </source>
</evidence>
<feature type="transmembrane region" description="Helical" evidence="8">
    <location>
        <begin position="242"/>
        <end position="262"/>
    </location>
</feature>
<dbReference type="Pfam" id="PF10268">
    <property type="entry name" value="Tmemb_161AB"/>
    <property type="match status" value="1"/>
</dbReference>
<keyword evidence="5 8" id="KW-0472">Membrane</keyword>
<feature type="transmembrane region" description="Helical" evidence="8">
    <location>
        <begin position="156"/>
        <end position="178"/>
    </location>
</feature>
<protein>
    <recommendedName>
        <fullName evidence="11">Transmembrane protein 161B</fullName>
    </recommendedName>
</protein>
<feature type="transmembrane region" description="Helical" evidence="8">
    <location>
        <begin position="283"/>
        <end position="300"/>
    </location>
</feature>
<keyword evidence="4 8" id="KW-1133">Transmembrane helix</keyword>
<dbReference type="InterPro" id="IPR019395">
    <property type="entry name" value="Transmembrane_161A/B"/>
</dbReference>
<accession>A0ABP0GM97</accession>
<feature type="region of interest" description="Disordered" evidence="7">
    <location>
        <begin position="65"/>
        <end position="92"/>
    </location>
</feature>
<comment type="subcellular location">
    <subcellularLocation>
        <location evidence="1">Membrane</location>
        <topology evidence="1">Multi-pass membrane protein</topology>
    </subcellularLocation>
</comment>
<evidence type="ECO:0008006" key="11">
    <source>
        <dbReference type="Google" id="ProtNLM"/>
    </source>
</evidence>
<evidence type="ECO:0000256" key="8">
    <source>
        <dbReference type="SAM" id="Phobius"/>
    </source>
</evidence>
<evidence type="ECO:0000256" key="2">
    <source>
        <dbReference type="ARBA" id="ARBA00009706"/>
    </source>
</evidence>
<feature type="transmembrane region" description="Helical" evidence="8">
    <location>
        <begin position="13"/>
        <end position="32"/>
    </location>
</feature>
<evidence type="ECO:0000313" key="10">
    <source>
        <dbReference type="Proteomes" id="UP001642483"/>
    </source>
</evidence>
<feature type="transmembrane region" description="Helical" evidence="8">
    <location>
        <begin position="125"/>
        <end position="144"/>
    </location>
</feature>
<feature type="compositionally biased region" description="Basic and acidic residues" evidence="7">
    <location>
        <begin position="65"/>
        <end position="75"/>
    </location>
</feature>
<dbReference type="PANTHER" id="PTHR13624:SF6">
    <property type="entry name" value="EMEI"/>
    <property type="match status" value="1"/>
</dbReference>
<gene>
    <name evidence="9" type="ORF">CVLEPA_LOCUS23850</name>
</gene>
<feature type="transmembrane region" description="Helical" evidence="8">
    <location>
        <begin position="386"/>
        <end position="411"/>
    </location>
</feature>
<dbReference type="EMBL" id="CAWYQH010000119">
    <property type="protein sequence ID" value="CAK8691275.1"/>
    <property type="molecule type" value="Genomic_DNA"/>
</dbReference>
<evidence type="ECO:0000256" key="3">
    <source>
        <dbReference type="ARBA" id="ARBA00022692"/>
    </source>
</evidence>
<name>A0ABP0GM97_CLALP</name>
<evidence type="ECO:0000256" key="5">
    <source>
        <dbReference type="ARBA" id="ARBA00023136"/>
    </source>
</evidence>
<proteinExistence type="inferred from homology"/>
<keyword evidence="6" id="KW-0325">Glycoprotein</keyword>
<feature type="transmembrane region" description="Helical" evidence="8">
    <location>
        <begin position="190"/>
        <end position="207"/>
    </location>
</feature>
<comment type="similarity">
    <text evidence="2">Belongs to the TMEM161 family.</text>
</comment>
<comment type="caution">
    <text evidence="9">The sequence shown here is derived from an EMBL/GenBank/DDBJ whole genome shotgun (WGS) entry which is preliminary data.</text>
</comment>
<sequence length="508" mass="58152">MHFYIGAHETIEANIMAVFGFQLCFTLIMASFMQKLTPIYSFGRWLMCNGSLVRYKHPTDEELKKLAGKPSDKSNNKARNRRHNYSDQKNSTTFKVSKKLEITLDAQPVHVIDTIILRNYTDYEWLVNYTLFSIFVYIGTEIYYEIWHPTKEFNISMVWILLSMWFAVKNLCSVLVLYAKAKAGGEISMSITYGMFSFIVALGTLMIKEDVLEFGIEAYINDNITSTNSTVPEQRHFSISGIKLLLATCSSFLGILFAFPALRMAQMYVDALRYSKGNAFTQFLLHLNFFAPAAIALMWIKPIVRDLIRDPRIGLGRSEDVSPMLTDSQFEIMRILFIICICFLRLALLRIHLQAYLNIAYEKMMKLRKESGMITNIELQKIITRVFYYLGVVAVQYLSPLVLVMCSVMCLKTMGGYSWLAFSADYKDNVMNLTTATVQNNEASSNQLLSDSTLQDMVHTVGGNLYSIRAIFTPVLLRGVFSYIVWWSSFNWTVASSLGLLYHSYLID</sequence>
<feature type="transmembrane region" description="Helical" evidence="8">
    <location>
        <begin position="332"/>
        <end position="359"/>
    </location>
</feature>
<evidence type="ECO:0000256" key="1">
    <source>
        <dbReference type="ARBA" id="ARBA00004141"/>
    </source>
</evidence>
<feature type="transmembrane region" description="Helical" evidence="8">
    <location>
        <begin position="484"/>
        <end position="502"/>
    </location>
</feature>
<evidence type="ECO:0000256" key="7">
    <source>
        <dbReference type="SAM" id="MobiDB-lite"/>
    </source>
</evidence>
<keyword evidence="10" id="KW-1185">Reference proteome</keyword>
<dbReference type="Proteomes" id="UP001642483">
    <property type="component" value="Unassembled WGS sequence"/>
</dbReference>
<dbReference type="PANTHER" id="PTHR13624">
    <property type="entry name" value="RE42071P"/>
    <property type="match status" value="1"/>
</dbReference>
<evidence type="ECO:0000256" key="6">
    <source>
        <dbReference type="ARBA" id="ARBA00023180"/>
    </source>
</evidence>
<organism evidence="9 10">
    <name type="scientific">Clavelina lepadiformis</name>
    <name type="common">Light-bulb sea squirt</name>
    <name type="synonym">Ascidia lepadiformis</name>
    <dbReference type="NCBI Taxonomy" id="159417"/>
    <lineage>
        <taxon>Eukaryota</taxon>
        <taxon>Metazoa</taxon>
        <taxon>Chordata</taxon>
        <taxon>Tunicata</taxon>
        <taxon>Ascidiacea</taxon>
        <taxon>Aplousobranchia</taxon>
        <taxon>Clavelinidae</taxon>
        <taxon>Clavelina</taxon>
    </lineage>
</organism>
<keyword evidence="3 8" id="KW-0812">Transmembrane</keyword>
<reference evidence="9 10" key="1">
    <citation type="submission" date="2024-02" db="EMBL/GenBank/DDBJ databases">
        <authorList>
            <person name="Daric V."/>
            <person name="Darras S."/>
        </authorList>
    </citation>
    <scope>NUCLEOTIDE SEQUENCE [LARGE SCALE GENOMIC DNA]</scope>
</reference>
<evidence type="ECO:0000256" key="4">
    <source>
        <dbReference type="ARBA" id="ARBA00022989"/>
    </source>
</evidence>